<evidence type="ECO:0000313" key="3">
    <source>
        <dbReference type="Proteomes" id="UP000008810"/>
    </source>
</evidence>
<accession>A0A2K2CVX7</accession>
<dbReference type="InParanoid" id="A0A2K2CVX7"/>
<gene>
    <name evidence="1" type="ORF">BRADI_3g08155v3</name>
</gene>
<organism evidence="1">
    <name type="scientific">Brachypodium distachyon</name>
    <name type="common">Purple false brome</name>
    <name type="synonym">Trachynia distachya</name>
    <dbReference type="NCBI Taxonomy" id="15368"/>
    <lineage>
        <taxon>Eukaryota</taxon>
        <taxon>Viridiplantae</taxon>
        <taxon>Streptophyta</taxon>
        <taxon>Embryophyta</taxon>
        <taxon>Tracheophyta</taxon>
        <taxon>Spermatophyta</taxon>
        <taxon>Magnoliopsida</taxon>
        <taxon>Liliopsida</taxon>
        <taxon>Poales</taxon>
        <taxon>Poaceae</taxon>
        <taxon>BOP clade</taxon>
        <taxon>Pooideae</taxon>
        <taxon>Stipodae</taxon>
        <taxon>Brachypodieae</taxon>
        <taxon>Brachypodium</taxon>
    </lineage>
</organism>
<dbReference type="AlphaFoldDB" id="A0A2K2CVX7"/>
<evidence type="ECO:0000313" key="2">
    <source>
        <dbReference type="EnsemblPlants" id="PNT66180"/>
    </source>
</evidence>
<dbReference type="Proteomes" id="UP000008810">
    <property type="component" value="Chromosome 3"/>
</dbReference>
<dbReference type="EMBL" id="CM000882">
    <property type="protein sequence ID" value="PNT66180.1"/>
    <property type="molecule type" value="Genomic_DNA"/>
</dbReference>
<keyword evidence="3" id="KW-1185">Reference proteome</keyword>
<sequence>MIWDYRQIRKLAPRERRCHVLPEPSFDGMALVDEVGWCTRLRIPHIRLTRNPTQNLLQLRQHLRVKIRPVSAFQGRALQPELRQHLCLCEWPALHGLGIPWYSLGRHLVSTILIGVHSLIVHSSVGVQFELPDICLWLFLIFSDRLFGVQLFRVSWSTPS</sequence>
<dbReference type="EnsemblPlants" id="PNT66180">
    <property type="protein sequence ID" value="PNT66180"/>
    <property type="gene ID" value="BRADI_3g08155v3"/>
</dbReference>
<reference evidence="1 2" key="1">
    <citation type="journal article" date="2010" name="Nature">
        <title>Genome sequencing and analysis of the model grass Brachypodium distachyon.</title>
        <authorList>
            <consortium name="International Brachypodium Initiative"/>
        </authorList>
    </citation>
    <scope>NUCLEOTIDE SEQUENCE [LARGE SCALE GENOMIC DNA]</scope>
    <source>
        <strain evidence="1 2">Bd21</strain>
    </source>
</reference>
<protein>
    <submittedName>
        <fullName evidence="1 2">Uncharacterized protein</fullName>
    </submittedName>
</protein>
<name>A0A2K2CVX7_BRADI</name>
<reference evidence="1" key="2">
    <citation type="submission" date="2017-06" db="EMBL/GenBank/DDBJ databases">
        <title>WGS assembly of Brachypodium distachyon.</title>
        <authorList>
            <consortium name="The International Brachypodium Initiative"/>
            <person name="Lucas S."/>
            <person name="Harmon-Smith M."/>
            <person name="Lail K."/>
            <person name="Tice H."/>
            <person name="Grimwood J."/>
            <person name="Bruce D."/>
            <person name="Barry K."/>
            <person name="Shu S."/>
            <person name="Lindquist E."/>
            <person name="Wang M."/>
            <person name="Pitluck S."/>
            <person name="Vogel J.P."/>
            <person name="Garvin D.F."/>
            <person name="Mockler T.C."/>
            <person name="Schmutz J."/>
            <person name="Rokhsar D."/>
            <person name="Bevan M.W."/>
        </authorList>
    </citation>
    <scope>NUCLEOTIDE SEQUENCE</scope>
    <source>
        <strain evidence="1">Bd21</strain>
    </source>
</reference>
<evidence type="ECO:0000313" key="1">
    <source>
        <dbReference type="EMBL" id="PNT66180.1"/>
    </source>
</evidence>
<reference evidence="2" key="3">
    <citation type="submission" date="2018-08" db="UniProtKB">
        <authorList>
            <consortium name="EnsemblPlants"/>
        </authorList>
    </citation>
    <scope>IDENTIFICATION</scope>
    <source>
        <strain evidence="2">cv. Bd21</strain>
    </source>
</reference>
<proteinExistence type="predicted"/>
<dbReference type="Gramene" id="PNT66180">
    <property type="protein sequence ID" value="PNT66180"/>
    <property type="gene ID" value="BRADI_3g08155v3"/>
</dbReference>